<reference evidence="7 8" key="1">
    <citation type="submission" date="2018-03" db="EMBL/GenBank/DDBJ databases">
        <title>Genome assembly of novel Miniimonas species PCH200.</title>
        <authorList>
            <person name="Thakur V."/>
            <person name="Kumar V."/>
            <person name="Singh D."/>
        </authorList>
    </citation>
    <scope>NUCLEOTIDE SEQUENCE [LARGE SCALE GENOMIC DNA]</scope>
    <source>
        <strain evidence="7 8">PCH200</strain>
    </source>
</reference>
<dbReference type="PROSITE" id="PS51257">
    <property type="entry name" value="PROKAR_LIPOPROTEIN"/>
    <property type="match status" value="1"/>
</dbReference>
<dbReference type="AlphaFoldDB" id="A0A2U1ZSL3"/>
<dbReference type="RefSeq" id="WP_109228359.1">
    <property type="nucleotide sequence ID" value="NZ_PYHR01000002.1"/>
</dbReference>
<evidence type="ECO:0000256" key="2">
    <source>
        <dbReference type="ARBA" id="ARBA00008520"/>
    </source>
</evidence>
<evidence type="ECO:0000313" key="7">
    <source>
        <dbReference type="EMBL" id="PWD49975.1"/>
    </source>
</evidence>
<proteinExistence type="inferred from homology"/>
<dbReference type="PANTHER" id="PTHR43649">
    <property type="entry name" value="ARABINOSE-BINDING PROTEIN-RELATED"/>
    <property type="match status" value="1"/>
</dbReference>
<protein>
    <submittedName>
        <fullName evidence="7">ABC transporter substrate-binding protein</fullName>
    </submittedName>
</protein>
<feature type="signal peptide" evidence="6">
    <location>
        <begin position="1"/>
        <end position="25"/>
    </location>
</feature>
<dbReference type="PANTHER" id="PTHR43649:SF31">
    <property type="entry name" value="SN-GLYCEROL-3-PHOSPHATE-BINDING PERIPLASMIC PROTEIN UGPB"/>
    <property type="match status" value="1"/>
</dbReference>
<evidence type="ECO:0000256" key="3">
    <source>
        <dbReference type="ARBA" id="ARBA00022448"/>
    </source>
</evidence>
<gene>
    <name evidence="7" type="ORF">C8046_04060</name>
</gene>
<keyword evidence="3" id="KW-0813">Transport</keyword>
<dbReference type="InterPro" id="IPR050490">
    <property type="entry name" value="Bact_solute-bd_prot1"/>
</dbReference>
<sequence length="430" mass="44882">MTRSTHRPRILTLGALAALSLVLTACGGGQGFSEDESGAGDVDESSSSSDGGSAEGGAELSVLVATGDTESLAAIQDLADAWGETSGNSADVQPASDMNQQLSQGFAAGNPPDVFWVDASLLPTYAAAGNLYPYGEEMSDVDFYPALVNSFTYDGQLYCAPKDFSNLGLVINTDLWEAAGLTDDDIPTTWDELQTVATTLTTDGVTGLVIGDTRDRVGAFMVQAGGWIVNEDQTEMTIDTPEAIAGLTEVQELLASGAAAFPKAVDSGWGGEAIGTGKAAMTIEGNWFKSAATADYPDLNWRVAELPEGPAGKGTLTFTQCWAIAEASENKEAALDFIKSMYTPEIQVDLANRFGVMPSIESAREDYIAGVPETEQAWLAGADYAQGPVSAVGMDPVMKELDTLIQQLPGLAPAEIATQTQENGTAVLGN</sequence>
<evidence type="ECO:0000313" key="8">
    <source>
        <dbReference type="Proteomes" id="UP000245166"/>
    </source>
</evidence>
<feature type="region of interest" description="Disordered" evidence="5">
    <location>
        <begin position="32"/>
        <end position="56"/>
    </location>
</feature>
<dbReference type="Proteomes" id="UP000245166">
    <property type="component" value="Unassembled WGS sequence"/>
</dbReference>
<feature type="compositionally biased region" description="Low complexity" evidence="5">
    <location>
        <begin position="45"/>
        <end position="56"/>
    </location>
</feature>
<comment type="similarity">
    <text evidence="2">Belongs to the bacterial solute-binding protein 1 family.</text>
</comment>
<keyword evidence="8" id="KW-1185">Reference proteome</keyword>
<dbReference type="OrthoDB" id="366726at2"/>
<dbReference type="InterPro" id="IPR006059">
    <property type="entry name" value="SBP"/>
</dbReference>
<name>A0A2U1ZSL3_9MICO</name>
<comment type="subcellular location">
    <subcellularLocation>
        <location evidence="1">Cell envelope</location>
    </subcellularLocation>
</comment>
<dbReference type="Pfam" id="PF01547">
    <property type="entry name" value="SBP_bac_1"/>
    <property type="match status" value="1"/>
</dbReference>
<evidence type="ECO:0000256" key="6">
    <source>
        <dbReference type="SAM" id="SignalP"/>
    </source>
</evidence>
<evidence type="ECO:0000256" key="4">
    <source>
        <dbReference type="ARBA" id="ARBA00022729"/>
    </source>
</evidence>
<accession>A0A2U1ZSL3</accession>
<dbReference type="GO" id="GO:0030313">
    <property type="term" value="C:cell envelope"/>
    <property type="evidence" value="ECO:0007669"/>
    <property type="project" value="UniProtKB-SubCell"/>
</dbReference>
<feature type="compositionally biased region" description="Acidic residues" evidence="5">
    <location>
        <begin position="33"/>
        <end position="44"/>
    </location>
</feature>
<dbReference type="SUPFAM" id="SSF53850">
    <property type="entry name" value="Periplasmic binding protein-like II"/>
    <property type="match status" value="1"/>
</dbReference>
<dbReference type="CDD" id="cd13585">
    <property type="entry name" value="PBP2_TMBP_like"/>
    <property type="match status" value="1"/>
</dbReference>
<dbReference type="Gene3D" id="3.40.190.10">
    <property type="entry name" value="Periplasmic binding protein-like II"/>
    <property type="match status" value="1"/>
</dbReference>
<evidence type="ECO:0000256" key="1">
    <source>
        <dbReference type="ARBA" id="ARBA00004196"/>
    </source>
</evidence>
<keyword evidence="4 6" id="KW-0732">Signal</keyword>
<feature type="chain" id="PRO_5039564952" evidence="6">
    <location>
        <begin position="26"/>
        <end position="430"/>
    </location>
</feature>
<organism evidence="7 8">
    <name type="scientific">Serinibacter arcticus</name>
    <dbReference type="NCBI Taxonomy" id="1655435"/>
    <lineage>
        <taxon>Bacteria</taxon>
        <taxon>Bacillati</taxon>
        <taxon>Actinomycetota</taxon>
        <taxon>Actinomycetes</taxon>
        <taxon>Micrococcales</taxon>
        <taxon>Beutenbergiaceae</taxon>
        <taxon>Serinibacter</taxon>
    </lineage>
</organism>
<evidence type="ECO:0000256" key="5">
    <source>
        <dbReference type="SAM" id="MobiDB-lite"/>
    </source>
</evidence>
<comment type="caution">
    <text evidence="7">The sequence shown here is derived from an EMBL/GenBank/DDBJ whole genome shotgun (WGS) entry which is preliminary data.</text>
</comment>
<dbReference type="EMBL" id="PYHR01000002">
    <property type="protein sequence ID" value="PWD49975.1"/>
    <property type="molecule type" value="Genomic_DNA"/>
</dbReference>